<feature type="region of interest" description="Disordered" evidence="1">
    <location>
        <begin position="15"/>
        <end position="46"/>
    </location>
</feature>
<evidence type="ECO:0000313" key="2">
    <source>
        <dbReference type="EMBL" id="KAI1870224.1"/>
    </source>
</evidence>
<evidence type="ECO:0000256" key="1">
    <source>
        <dbReference type="SAM" id="MobiDB-lite"/>
    </source>
</evidence>
<keyword evidence="3" id="KW-1185">Reference proteome</keyword>
<protein>
    <submittedName>
        <fullName evidence="2">Uncharacterized protein</fullName>
    </submittedName>
</protein>
<reference evidence="2" key="1">
    <citation type="submission" date="2021-03" db="EMBL/GenBank/DDBJ databases">
        <title>Revisited historic fungal species revealed as producer of novel bioactive compounds through whole genome sequencing and comparative genomics.</title>
        <authorList>
            <person name="Vignolle G.A."/>
            <person name="Hochenegger N."/>
            <person name="Mach R.L."/>
            <person name="Mach-Aigner A.R."/>
            <person name="Javad Rahimi M."/>
            <person name="Salim K.A."/>
            <person name="Chan C.M."/>
            <person name="Lim L.B.L."/>
            <person name="Cai F."/>
            <person name="Druzhinina I.S."/>
            <person name="U'Ren J.M."/>
            <person name="Derntl C."/>
        </authorList>
    </citation>
    <scope>NUCLEOTIDE SEQUENCE</scope>
    <source>
        <strain evidence="2">TUCIM 5799</strain>
    </source>
</reference>
<gene>
    <name evidence="2" type="ORF">JX265_006394</name>
</gene>
<organism evidence="2 3">
    <name type="scientific">Neoarthrinium moseri</name>
    <dbReference type="NCBI Taxonomy" id="1658444"/>
    <lineage>
        <taxon>Eukaryota</taxon>
        <taxon>Fungi</taxon>
        <taxon>Dikarya</taxon>
        <taxon>Ascomycota</taxon>
        <taxon>Pezizomycotina</taxon>
        <taxon>Sordariomycetes</taxon>
        <taxon>Xylariomycetidae</taxon>
        <taxon>Amphisphaeriales</taxon>
        <taxon>Apiosporaceae</taxon>
        <taxon>Neoarthrinium</taxon>
    </lineage>
</organism>
<dbReference type="AlphaFoldDB" id="A0A9P9WMJ3"/>
<dbReference type="EMBL" id="JAFIMR010000014">
    <property type="protein sequence ID" value="KAI1870224.1"/>
    <property type="molecule type" value="Genomic_DNA"/>
</dbReference>
<dbReference type="OrthoDB" id="4629580at2759"/>
<name>A0A9P9WMJ3_9PEZI</name>
<proteinExistence type="predicted"/>
<accession>A0A9P9WMJ3</accession>
<evidence type="ECO:0000313" key="3">
    <source>
        <dbReference type="Proteomes" id="UP000829685"/>
    </source>
</evidence>
<sequence>MSDSISADWLLVAGNHTRNRPPHLNDRNFSSTQADGPSTGPSGQPCLTDLVATADLELQFNNIDLMDGSPAAQYPPSLDTDQSESTLSAGTITDLHQIETQIETLQYIIDHPVEPNERQPLTVEALQALECSNGNQRYHHDLSLWCQEGALFGDHTSRVRLTESMMVAHHAKSQDTDVTGSSWSVLSTKTHIDHTADHVSGAGGLFYETVAAPQSFDDDGDIVMEL</sequence>
<comment type="caution">
    <text evidence="2">The sequence shown here is derived from an EMBL/GenBank/DDBJ whole genome shotgun (WGS) entry which is preliminary data.</text>
</comment>
<feature type="compositionally biased region" description="Polar residues" evidence="1">
    <location>
        <begin position="27"/>
        <end position="42"/>
    </location>
</feature>
<dbReference type="Proteomes" id="UP000829685">
    <property type="component" value="Unassembled WGS sequence"/>
</dbReference>